<organism evidence="2 3">
    <name type="scientific">Dreissena polymorpha</name>
    <name type="common">Zebra mussel</name>
    <name type="synonym">Mytilus polymorpha</name>
    <dbReference type="NCBI Taxonomy" id="45954"/>
    <lineage>
        <taxon>Eukaryota</taxon>
        <taxon>Metazoa</taxon>
        <taxon>Spiralia</taxon>
        <taxon>Lophotrochozoa</taxon>
        <taxon>Mollusca</taxon>
        <taxon>Bivalvia</taxon>
        <taxon>Autobranchia</taxon>
        <taxon>Heteroconchia</taxon>
        <taxon>Euheterodonta</taxon>
        <taxon>Imparidentia</taxon>
        <taxon>Neoheterodontei</taxon>
        <taxon>Myida</taxon>
        <taxon>Dreissenoidea</taxon>
        <taxon>Dreissenidae</taxon>
        <taxon>Dreissena</taxon>
    </lineage>
</organism>
<feature type="region of interest" description="Disordered" evidence="1">
    <location>
        <begin position="78"/>
        <end position="99"/>
    </location>
</feature>
<protein>
    <submittedName>
        <fullName evidence="2">Uncharacterized protein</fullName>
    </submittedName>
</protein>
<name>A0A9D4MSR8_DREPO</name>
<evidence type="ECO:0000313" key="3">
    <source>
        <dbReference type="Proteomes" id="UP000828390"/>
    </source>
</evidence>
<proteinExistence type="predicted"/>
<dbReference type="AlphaFoldDB" id="A0A9D4MSR8"/>
<feature type="region of interest" description="Disordered" evidence="1">
    <location>
        <begin position="1"/>
        <end position="21"/>
    </location>
</feature>
<reference evidence="2" key="2">
    <citation type="submission" date="2020-11" db="EMBL/GenBank/DDBJ databases">
        <authorList>
            <person name="McCartney M.A."/>
            <person name="Auch B."/>
            <person name="Kono T."/>
            <person name="Mallez S."/>
            <person name="Becker A."/>
            <person name="Gohl D.M."/>
            <person name="Silverstein K.A.T."/>
            <person name="Koren S."/>
            <person name="Bechman K.B."/>
            <person name="Herman A."/>
            <person name="Abrahante J.E."/>
            <person name="Garbe J."/>
        </authorList>
    </citation>
    <scope>NUCLEOTIDE SEQUENCE</scope>
    <source>
        <strain evidence="2">Duluth1</strain>
        <tissue evidence="2">Whole animal</tissue>
    </source>
</reference>
<feature type="compositionally biased region" description="Basic and acidic residues" evidence="1">
    <location>
        <begin position="1"/>
        <end position="10"/>
    </location>
</feature>
<dbReference type="EMBL" id="JAIWYP010000001">
    <property type="protein sequence ID" value="KAH3881139.1"/>
    <property type="molecule type" value="Genomic_DNA"/>
</dbReference>
<reference evidence="2" key="1">
    <citation type="journal article" date="2019" name="bioRxiv">
        <title>The Genome of the Zebra Mussel, Dreissena polymorpha: A Resource for Invasive Species Research.</title>
        <authorList>
            <person name="McCartney M.A."/>
            <person name="Auch B."/>
            <person name="Kono T."/>
            <person name="Mallez S."/>
            <person name="Zhang Y."/>
            <person name="Obille A."/>
            <person name="Becker A."/>
            <person name="Abrahante J.E."/>
            <person name="Garbe J."/>
            <person name="Badalamenti J.P."/>
            <person name="Herman A."/>
            <person name="Mangelson H."/>
            <person name="Liachko I."/>
            <person name="Sullivan S."/>
            <person name="Sone E.D."/>
            <person name="Koren S."/>
            <person name="Silverstein K.A.T."/>
            <person name="Beckman K.B."/>
            <person name="Gohl D.M."/>
        </authorList>
    </citation>
    <scope>NUCLEOTIDE SEQUENCE</scope>
    <source>
        <strain evidence="2">Duluth1</strain>
        <tissue evidence="2">Whole animal</tissue>
    </source>
</reference>
<dbReference type="Proteomes" id="UP000828390">
    <property type="component" value="Unassembled WGS sequence"/>
</dbReference>
<evidence type="ECO:0000313" key="2">
    <source>
        <dbReference type="EMBL" id="KAH3881139.1"/>
    </source>
</evidence>
<keyword evidence="3" id="KW-1185">Reference proteome</keyword>
<comment type="caution">
    <text evidence="2">The sequence shown here is derived from an EMBL/GenBank/DDBJ whole genome shotgun (WGS) entry which is preliminary data.</text>
</comment>
<sequence length="99" mass="11145">MPVPSPDEKGGGLCVGPAPRRWKTKYATETRTTATQNEDLRYRPGGERMKQRNLRTNLLSSKNVPRIGFWNVRTLYESEKGSSIGQRNGAVPPRHHGLE</sequence>
<evidence type="ECO:0000256" key="1">
    <source>
        <dbReference type="SAM" id="MobiDB-lite"/>
    </source>
</evidence>
<gene>
    <name evidence="2" type="ORF">DPMN_005062</name>
</gene>
<accession>A0A9D4MSR8</accession>